<evidence type="ECO:0000313" key="2">
    <source>
        <dbReference type="EMBL" id="MFK2877653.1"/>
    </source>
</evidence>
<comment type="caution">
    <text evidence="2">The sequence shown here is derived from an EMBL/GenBank/DDBJ whole genome shotgun (WGS) entry which is preliminary data.</text>
</comment>
<keyword evidence="1" id="KW-0732">Signal</keyword>
<protein>
    <submittedName>
        <fullName evidence="2">DUF2884 family protein</fullName>
    </submittedName>
</protein>
<proteinExistence type="predicted"/>
<evidence type="ECO:0000313" key="3">
    <source>
        <dbReference type="Proteomes" id="UP001620339"/>
    </source>
</evidence>
<sequence>MRLPRLTSFLLPLFVALPLHAQDLATTCRATSSYDVTLQPDSLLFDRPSPAPVRVELSQGNLRVDGVAVRLDAEDQDRLALFERDLRALAPRVRAVAQRGVDIAVRGLHEEAAGMGLDADTRVQLDQRLAADAASLKQRIATSNSTKDWQGDAMNQFVTRIQGDLLPLVAGDLGQQALNAAMNGDLQGAADLRDRAANLATQLEPRMRQRMQALRPQIAALCPAIQQLSALQQGVRDDHGRVLNLLQIGE</sequence>
<organism evidence="2 3">
    <name type="scientific">Rhodanobacter hydrolyticus</name>
    <dbReference type="NCBI Taxonomy" id="2250595"/>
    <lineage>
        <taxon>Bacteria</taxon>
        <taxon>Pseudomonadati</taxon>
        <taxon>Pseudomonadota</taxon>
        <taxon>Gammaproteobacteria</taxon>
        <taxon>Lysobacterales</taxon>
        <taxon>Rhodanobacteraceae</taxon>
        <taxon>Rhodanobacter</taxon>
    </lineage>
</organism>
<feature type="signal peptide" evidence="1">
    <location>
        <begin position="1"/>
        <end position="21"/>
    </location>
</feature>
<reference evidence="2 3" key="1">
    <citation type="submission" date="2020-10" db="EMBL/GenBank/DDBJ databases">
        <title>Phylogeny of dyella-like bacteria.</title>
        <authorList>
            <person name="Fu J."/>
        </authorList>
    </citation>
    <scope>NUCLEOTIDE SEQUENCE [LARGE SCALE GENOMIC DNA]</scope>
    <source>
        <strain evidence="2 3">KACC 19113</strain>
    </source>
</reference>
<dbReference type="Proteomes" id="UP001620339">
    <property type="component" value="Unassembled WGS sequence"/>
</dbReference>
<name>A0ABW8J7C2_9GAMM</name>
<dbReference type="RefSeq" id="WP_404613965.1">
    <property type="nucleotide sequence ID" value="NZ_JADIKK010000008.1"/>
</dbReference>
<dbReference type="InterPro" id="IPR021307">
    <property type="entry name" value="DUF2884"/>
</dbReference>
<dbReference type="Pfam" id="PF11101">
    <property type="entry name" value="DUF2884"/>
    <property type="match status" value="1"/>
</dbReference>
<evidence type="ECO:0000256" key="1">
    <source>
        <dbReference type="SAM" id="SignalP"/>
    </source>
</evidence>
<dbReference type="EMBL" id="JADIKK010000008">
    <property type="protein sequence ID" value="MFK2877653.1"/>
    <property type="molecule type" value="Genomic_DNA"/>
</dbReference>
<keyword evidence="3" id="KW-1185">Reference proteome</keyword>
<accession>A0ABW8J7C2</accession>
<feature type="chain" id="PRO_5047071148" evidence="1">
    <location>
        <begin position="22"/>
        <end position="250"/>
    </location>
</feature>
<gene>
    <name evidence="2" type="ORF">ISP25_11290</name>
</gene>